<evidence type="ECO:0000313" key="3">
    <source>
        <dbReference type="WBParaSite" id="GPUH_0001549401-mRNA-1"/>
    </source>
</evidence>
<evidence type="ECO:0000313" key="1">
    <source>
        <dbReference type="EMBL" id="VDN26064.1"/>
    </source>
</evidence>
<name>A0A183E3D2_9BILA</name>
<sequence length="139" mass="15851">MGVLFDDALGVTTERRAGHFRRRSASENLCTAPNLKSILKKCASRRGRSHSESEVTGRVKNTADAGNEVAGWFSHKKHVTFSERLVQERLFRRNSSIFGRKKKNIRKEQNKLKKKGLGRNLMQLHRSSSDTIQTVKNED</sequence>
<accession>A0A183E3D2</accession>
<dbReference type="WBParaSite" id="GPUH_0001549401-mRNA-1">
    <property type="protein sequence ID" value="GPUH_0001549401-mRNA-1"/>
    <property type="gene ID" value="GPUH_0001549401"/>
</dbReference>
<organism evidence="3">
    <name type="scientific">Gongylonema pulchrum</name>
    <dbReference type="NCBI Taxonomy" id="637853"/>
    <lineage>
        <taxon>Eukaryota</taxon>
        <taxon>Metazoa</taxon>
        <taxon>Ecdysozoa</taxon>
        <taxon>Nematoda</taxon>
        <taxon>Chromadorea</taxon>
        <taxon>Rhabditida</taxon>
        <taxon>Spirurina</taxon>
        <taxon>Spiruromorpha</taxon>
        <taxon>Spiruroidea</taxon>
        <taxon>Gongylonematidae</taxon>
        <taxon>Gongylonema</taxon>
    </lineage>
</organism>
<keyword evidence="2" id="KW-1185">Reference proteome</keyword>
<protein>
    <submittedName>
        <fullName evidence="1 3">Uncharacterized protein</fullName>
    </submittedName>
</protein>
<dbReference type="Proteomes" id="UP000271098">
    <property type="component" value="Unassembled WGS sequence"/>
</dbReference>
<gene>
    <name evidence="1" type="ORF">GPUH_LOCUS15474</name>
</gene>
<reference evidence="1 2" key="2">
    <citation type="submission" date="2018-11" db="EMBL/GenBank/DDBJ databases">
        <authorList>
            <consortium name="Pathogen Informatics"/>
        </authorList>
    </citation>
    <scope>NUCLEOTIDE SEQUENCE [LARGE SCALE GENOMIC DNA]</scope>
</reference>
<dbReference type="EMBL" id="UYRT01082492">
    <property type="protein sequence ID" value="VDN26064.1"/>
    <property type="molecule type" value="Genomic_DNA"/>
</dbReference>
<dbReference type="OrthoDB" id="5868397at2759"/>
<evidence type="ECO:0000313" key="2">
    <source>
        <dbReference type="Proteomes" id="UP000271098"/>
    </source>
</evidence>
<proteinExistence type="predicted"/>
<dbReference type="AlphaFoldDB" id="A0A183E3D2"/>
<reference evidence="3" key="1">
    <citation type="submission" date="2016-06" db="UniProtKB">
        <authorList>
            <consortium name="WormBaseParasite"/>
        </authorList>
    </citation>
    <scope>IDENTIFICATION</scope>
</reference>